<dbReference type="EMBL" id="CP002886">
    <property type="protein sequence ID" value="AEW74326.1"/>
    <property type="molecule type" value="Genomic_DNA"/>
</dbReference>
<dbReference type="NCBIfam" id="TIGR01486">
    <property type="entry name" value="HAD-SF-IIB-MPGP"/>
    <property type="match status" value="1"/>
</dbReference>
<dbReference type="KEGG" id="eec:EcWSU1_02895"/>
<organism evidence="4 5">
    <name type="scientific">Enterobacter ludwigii</name>
    <dbReference type="NCBI Taxonomy" id="299767"/>
    <lineage>
        <taxon>Bacteria</taxon>
        <taxon>Pseudomonadati</taxon>
        <taxon>Pseudomonadota</taxon>
        <taxon>Gammaproteobacteria</taxon>
        <taxon>Enterobacterales</taxon>
        <taxon>Enterobacteriaceae</taxon>
        <taxon>Enterobacter</taxon>
        <taxon>Enterobacter cloacae complex</taxon>
    </lineage>
</organism>
<sequence length="276" mass="31184">MAVCQLSGVVMPSLQDSLLIFSDLDGSLLDIHTYEWQPAMPWLDTLQDNQVPVILCSSKTAAEMLDIQQDLGLEGLPFIAENGAVIQPDVRWETGQRHIRGMTHRDIRPLIDQIRQQRGFKFTTFDDVDERVISEWTGLTRYRSTLARRHEASVTLIWRDSDEKMAQFDEALAQCGLKCLQGARFWHVLDARCGKDVAVYWLIEQYRAREGIVPVTLGLGDGPNDAPLLDSVDYAVVIKGINRQGITLRDDNPARVYHTQQPGPAGWQEGLDHFLS</sequence>
<evidence type="ECO:0000256" key="3">
    <source>
        <dbReference type="ARBA" id="ARBA00022842"/>
    </source>
</evidence>
<dbReference type="GO" id="GO:0005829">
    <property type="term" value="C:cytosol"/>
    <property type="evidence" value="ECO:0007669"/>
    <property type="project" value="TreeGrafter"/>
</dbReference>
<dbReference type="Gene3D" id="3.30.980.20">
    <property type="entry name" value="Putative mannosyl-3-phosphoglycerate phosphatase, domain 2"/>
    <property type="match status" value="1"/>
</dbReference>
<dbReference type="InterPro" id="IPR023214">
    <property type="entry name" value="HAD_sf"/>
</dbReference>
<dbReference type="AlphaFoldDB" id="G8LI02"/>
<dbReference type="InterPro" id="IPR006381">
    <property type="entry name" value="HAD-SF-IIB-MPGP"/>
</dbReference>
<dbReference type="HOGENOM" id="CLU_063016_0_0_6"/>
<dbReference type="NCBIfam" id="NF002976">
    <property type="entry name" value="PRK03669.1"/>
    <property type="match status" value="1"/>
</dbReference>
<dbReference type="GO" id="GO:0051479">
    <property type="term" value="P:mannosylglycerate biosynthetic process"/>
    <property type="evidence" value="ECO:0007669"/>
    <property type="project" value="InterPro"/>
</dbReference>
<dbReference type="eggNOG" id="COG3769">
    <property type="taxonomic scope" value="Bacteria"/>
</dbReference>
<dbReference type="InterPro" id="IPR006379">
    <property type="entry name" value="HAD-SF_hydro_IIB"/>
</dbReference>
<dbReference type="SFLD" id="SFLDG01142">
    <property type="entry name" value="C2.B.2:_Mannosyl-3-phosphoglyc"/>
    <property type="match status" value="1"/>
</dbReference>
<evidence type="ECO:0000256" key="1">
    <source>
        <dbReference type="ARBA" id="ARBA00022723"/>
    </source>
</evidence>
<dbReference type="GO" id="GO:0050531">
    <property type="term" value="F:mannosyl-3-phosphoglycerate phosphatase activity"/>
    <property type="evidence" value="ECO:0007669"/>
    <property type="project" value="InterPro"/>
</dbReference>
<dbReference type="GO" id="GO:0000287">
    <property type="term" value="F:magnesium ion binding"/>
    <property type="evidence" value="ECO:0007669"/>
    <property type="project" value="TreeGrafter"/>
</dbReference>
<reference evidence="4 5" key="1">
    <citation type="journal article" date="2011" name="Stand. Genomic Sci.">
        <title>Complete genome of the onion pathogen Enterobacter cloacae EcWSU1.</title>
        <authorList>
            <person name="Humann J.L."/>
            <person name="Wildung M."/>
            <person name="Cheng C.H."/>
            <person name="Lee T."/>
            <person name="Stewart J.E."/>
            <person name="Drew J.C."/>
            <person name="Triplett E.W."/>
            <person name="Main D."/>
            <person name="Schroeder B.K."/>
        </authorList>
    </citation>
    <scope>NUCLEOTIDE SEQUENCE [LARGE SCALE GENOMIC DNA]</scope>
    <source>
        <strain evidence="4 5">EcWSU1</strain>
    </source>
</reference>
<dbReference type="Pfam" id="PF08282">
    <property type="entry name" value="Hydrolase_3"/>
    <property type="match status" value="1"/>
</dbReference>
<proteinExistence type="predicted"/>
<dbReference type="PANTHER" id="PTHR10000:SF8">
    <property type="entry name" value="HAD SUPERFAMILY HYDROLASE-LIKE, TYPE 3"/>
    <property type="match status" value="1"/>
</dbReference>
<dbReference type="SFLD" id="SFLDG01140">
    <property type="entry name" value="C2.B:_Phosphomannomutase_and_P"/>
    <property type="match status" value="1"/>
</dbReference>
<protein>
    <submittedName>
        <fullName evidence="4">Mannosyl-3-phosphoglycerate phosphatase</fullName>
    </submittedName>
</protein>
<dbReference type="NCBIfam" id="TIGR01484">
    <property type="entry name" value="HAD-SF-IIB"/>
    <property type="match status" value="1"/>
</dbReference>
<name>G8LI02_9ENTR</name>
<dbReference type="InterPro" id="IPR036412">
    <property type="entry name" value="HAD-like_sf"/>
</dbReference>
<evidence type="ECO:0000313" key="4">
    <source>
        <dbReference type="EMBL" id="AEW74326.1"/>
    </source>
</evidence>
<keyword evidence="3" id="KW-0460">Magnesium</keyword>
<dbReference type="Proteomes" id="UP000007838">
    <property type="component" value="Chromosome"/>
</dbReference>
<evidence type="ECO:0000313" key="5">
    <source>
        <dbReference type="Proteomes" id="UP000007838"/>
    </source>
</evidence>
<dbReference type="Gene3D" id="3.40.50.1000">
    <property type="entry name" value="HAD superfamily/HAD-like"/>
    <property type="match status" value="1"/>
</dbReference>
<keyword evidence="1" id="KW-0479">Metal-binding</keyword>
<dbReference type="SUPFAM" id="SSF56784">
    <property type="entry name" value="HAD-like"/>
    <property type="match status" value="1"/>
</dbReference>
<accession>G8LI02</accession>
<gene>
    <name evidence="4" type="primary">yedP</name>
    <name evidence="4" type="ORF">EcWSU1_02895</name>
</gene>
<dbReference type="PANTHER" id="PTHR10000">
    <property type="entry name" value="PHOSPHOSERINE PHOSPHATASE"/>
    <property type="match status" value="1"/>
</dbReference>
<keyword evidence="2" id="KW-0378">Hydrolase</keyword>
<dbReference type="CDD" id="cd07507">
    <property type="entry name" value="HAD_Pase"/>
    <property type="match status" value="1"/>
</dbReference>
<evidence type="ECO:0000256" key="2">
    <source>
        <dbReference type="ARBA" id="ARBA00022801"/>
    </source>
</evidence>
<dbReference type="SFLD" id="SFLDS00003">
    <property type="entry name" value="Haloacid_Dehalogenase"/>
    <property type="match status" value="1"/>
</dbReference>